<evidence type="ECO:0000313" key="4">
    <source>
        <dbReference type="Proteomes" id="UP000186705"/>
    </source>
</evidence>
<dbReference type="InterPro" id="IPR051471">
    <property type="entry name" value="Bacterial_PTS_sugar_comp"/>
</dbReference>
<name>A0A1U7NQ16_9FIRM</name>
<dbReference type="OrthoDB" id="6623712at2"/>
<evidence type="ECO:0000313" key="3">
    <source>
        <dbReference type="EMBL" id="OLU47700.1"/>
    </source>
</evidence>
<dbReference type="STRING" id="1862672.BO225_02345"/>
<dbReference type="InterPro" id="IPR036662">
    <property type="entry name" value="PTS_EIIA_man-typ_sf"/>
</dbReference>
<dbReference type="GO" id="GO:0009401">
    <property type="term" value="P:phosphoenolpyruvate-dependent sugar phosphotransferase system"/>
    <property type="evidence" value="ECO:0007669"/>
    <property type="project" value="InterPro"/>
</dbReference>
<keyword evidence="1" id="KW-0808">Transferase</keyword>
<gene>
    <name evidence="3" type="ORF">BO225_02345</name>
</gene>
<dbReference type="GO" id="GO:0016740">
    <property type="term" value="F:transferase activity"/>
    <property type="evidence" value="ECO:0007669"/>
    <property type="project" value="UniProtKB-KW"/>
</dbReference>
<organism evidence="3 4">
    <name type="scientific">Dubosiella newyorkensis</name>
    <dbReference type="NCBI Taxonomy" id="1862672"/>
    <lineage>
        <taxon>Bacteria</taxon>
        <taxon>Bacillati</taxon>
        <taxon>Bacillota</taxon>
        <taxon>Erysipelotrichia</taxon>
        <taxon>Erysipelotrichales</taxon>
        <taxon>Erysipelotrichaceae</taxon>
        <taxon>Dubosiella</taxon>
    </lineage>
</organism>
<dbReference type="InterPro" id="IPR004701">
    <property type="entry name" value="PTS_EIIA_man-typ"/>
</dbReference>
<dbReference type="Gene3D" id="3.40.50.510">
    <property type="entry name" value="Phosphotransferase system, mannose-type IIA component"/>
    <property type="match status" value="1"/>
</dbReference>
<comment type="caution">
    <text evidence="3">The sequence shown here is derived from an EMBL/GenBank/DDBJ whole genome shotgun (WGS) entry which is preliminary data.</text>
</comment>
<dbReference type="Pfam" id="PF03610">
    <property type="entry name" value="EIIA-man"/>
    <property type="match status" value="1"/>
</dbReference>
<dbReference type="EMBL" id="MPKA01000044">
    <property type="protein sequence ID" value="OLU47700.1"/>
    <property type="molecule type" value="Genomic_DNA"/>
</dbReference>
<dbReference type="Proteomes" id="UP000186705">
    <property type="component" value="Unassembled WGS sequence"/>
</dbReference>
<dbReference type="PANTHER" id="PTHR33799">
    <property type="entry name" value="PTS PERMEASE-RELATED-RELATED"/>
    <property type="match status" value="1"/>
</dbReference>
<dbReference type="PROSITE" id="PS51096">
    <property type="entry name" value="PTS_EIIA_TYPE_4"/>
    <property type="match status" value="1"/>
</dbReference>
<protein>
    <submittedName>
        <fullName evidence="3">PTS fructose transporter subunit IIA</fullName>
    </submittedName>
</protein>
<reference evidence="3 4" key="1">
    <citation type="submission" date="2016-11" db="EMBL/GenBank/DDBJ databases">
        <title>Description of two novel members of the family Erysipelotrichaceae: Ileibacterium lipovorans gen. nov., sp. nov. and Dubosiella newyorkensis, gen. nov., sp. nov.</title>
        <authorList>
            <person name="Cox L.M."/>
            <person name="Sohn J."/>
            <person name="Tyrrell K.L."/>
            <person name="Citron D.M."/>
            <person name="Lawson P.A."/>
            <person name="Patel N.B."/>
            <person name="Iizumi T."/>
            <person name="Perez-Perez G.I."/>
            <person name="Goldstein E.J."/>
            <person name="Blaser M.J."/>
        </authorList>
    </citation>
    <scope>NUCLEOTIDE SEQUENCE [LARGE SCALE GENOMIC DNA]</scope>
    <source>
        <strain evidence="3 4">NYU-BL-A4</strain>
    </source>
</reference>
<feature type="domain" description="PTS EIIA type-4" evidence="2">
    <location>
        <begin position="1"/>
        <end position="129"/>
    </location>
</feature>
<dbReference type="RefSeq" id="WP_076340673.1">
    <property type="nucleotide sequence ID" value="NZ_CAJTMI010000012.1"/>
</dbReference>
<dbReference type="SUPFAM" id="SSF53062">
    <property type="entry name" value="PTS system fructose IIA component-like"/>
    <property type="match status" value="1"/>
</dbReference>
<keyword evidence="4" id="KW-1185">Reference proteome</keyword>
<proteinExistence type="predicted"/>
<dbReference type="AlphaFoldDB" id="A0A1U7NQ16"/>
<dbReference type="GO" id="GO:0016020">
    <property type="term" value="C:membrane"/>
    <property type="evidence" value="ECO:0007669"/>
    <property type="project" value="InterPro"/>
</dbReference>
<dbReference type="PANTHER" id="PTHR33799:SF1">
    <property type="entry name" value="PTS SYSTEM MANNOSE-SPECIFIC EIIAB COMPONENT-RELATED"/>
    <property type="match status" value="1"/>
</dbReference>
<sequence length="143" mass="15443">MKYVVMVSHGEFAPGLHSAVKMMTGNRDDVLSTSLKEDMSADEFAANFKELVKDLKPGEDQVILLADILSGSPFTNALSVLDEKGMLQDSLVIAGMNMPLAITAVLMKDNFDDMNALKETLLSEGKAGLTEFVVAANDDEDDL</sequence>
<evidence type="ECO:0000259" key="2">
    <source>
        <dbReference type="PROSITE" id="PS51096"/>
    </source>
</evidence>
<dbReference type="GeneID" id="78274787"/>
<accession>A0A1U7NQ16</accession>
<evidence type="ECO:0000256" key="1">
    <source>
        <dbReference type="ARBA" id="ARBA00022679"/>
    </source>
</evidence>